<comment type="caution">
    <text evidence="2">The sequence shown here is derived from an EMBL/GenBank/DDBJ whole genome shotgun (WGS) entry which is preliminary data.</text>
</comment>
<keyword evidence="3" id="KW-1185">Reference proteome</keyword>
<dbReference type="AlphaFoldDB" id="A0A4V3IVC9"/>
<evidence type="ECO:0000256" key="1">
    <source>
        <dbReference type="SAM" id="Phobius"/>
    </source>
</evidence>
<keyword evidence="1" id="KW-0812">Transmembrane</keyword>
<evidence type="ECO:0000313" key="3">
    <source>
        <dbReference type="Proteomes" id="UP000298313"/>
    </source>
</evidence>
<dbReference type="EMBL" id="SOHH01000064">
    <property type="protein sequence ID" value="TFD77722.1"/>
    <property type="molecule type" value="Genomic_DNA"/>
</dbReference>
<keyword evidence="1" id="KW-1133">Transmembrane helix</keyword>
<reference evidence="2 3" key="1">
    <citation type="submission" date="2019-03" db="EMBL/GenBank/DDBJ databases">
        <title>Genomics of glacier-inhabiting Cryobacterium strains.</title>
        <authorList>
            <person name="Liu Q."/>
            <person name="Xin Y.-H."/>
        </authorList>
    </citation>
    <scope>NUCLEOTIDE SEQUENCE [LARGE SCALE GENOMIC DNA]</scope>
    <source>
        <strain evidence="2 3">Hh4</strain>
    </source>
</reference>
<organism evidence="2 3">
    <name type="scientific">Cryobacterium fucosi</name>
    <dbReference type="NCBI Taxonomy" id="1259157"/>
    <lineage>
        <taxon>Bacteria</taxon>
        <taxon>Bacillati</taxon>
        <taxon>Actinomycetota</taxon>
        <taxon>Actinomycetes</taxon>
        <taxon>Micrococcales</taxon>
        <taxon>Microbacteriaceae</taxon>
        <taxon>Cryobacterium</taxon>
    </lineage>
</organism>
<dbReference type="OrthoDB" id="5120536at2"/>
<gene>
    <name evidence="2" type="ORF">E3T48_08645</name>
</gene>
<protein>
    <submittedName>
        <fullName evidence="2">Uncharacterized protein</fullName>
    </submittedName>
</protein>
<feature type="transmembrane region" description="Helical" evidence="1">
    <location>
        <begin position="33"/>
        <end position="52"/>
    </location>
</feature>
<dbReference type="RefSeq" id="WP_134523650.1">
    <property type="nucleotide sequence ID" value="NZ_SOHH01000064.1"/>
</dbReference>
<proteinExistence type="predicted"/>
<accession>A0A4V3IVC9</accession>
<evidence type="ECO:0000313" key="2">
    <source>
        <dbReference type="EMBL" id="TFD77722.1"/>
    </source>
</evidence>
<sequence>MRKFIFSSAMIGVVAGGWNILQATRSGPRDWRLVLMWLGWALSAAVAIGTVMKDADERQIES</sequence>
<name>A0A4V3IVC9_9MICO</name>
<dbReference type="Proteomes" id="UP000298313">
    <property type="component" value="Unassembled WGS sequence"/>
</dbReference>
<keyword evidence="1" id="KW-0472">Membrane</keyword>